<organism evidence="1 2">
    <name type="scientific">Vibrio algicola</name>
    <dbReference type="NCBI Taxonomy" id="2662262"/>
    <lineage>
        <taxon>Bacteria</taxon>
        <taxon>Pseudomonadati</taxon>
        <taxon>Pseudomonadota</taxon>
        <taxon>Gammaproteobacteria</taxon>
        <taxon>Vibrionales</taxon>
        <taxon>Vibrionaceae</taxon>
        <taxon>Vibrio</taxon>
    </lineage>
</organism>
<sequence>MRNHTCLIASKLSGIEWLQALFDIMLNFHHRTKQRATRKPASPALFLSALPKKTGKAGQLAVASSTKNVLNTARFIMIFLLNFRGILSFARSGQSIKGASCFTEVPPHPPPTLSCAPVLC</sequence>
<dbReference type="AlphaFoldDB" id="A0A5Q0TH02"/>
<name>A0A5Q0TH02_9VIBR</name>
<evidence type="ECO:0000313" key="1">
    <source>
        <dbReference type="EMBL" id="QGA66144.1"/>
    </source>
</evidence>
<dbReference type="Proteomes" id="UP000348942">
    <property type="component" value="Chromosome 2"/>
</dbReference>
<keyword evidence="2" id="KW-1185">Reference proteome</keyword>
<evidence type="ECO:0000313" key="2">
    <source>
        <dbReference type="Proteomes" id="UP000348942"/>
    </source>
</evidence>
<accession>A0A5Q0TH02</accession>
<proteinExistence type="predicted"/>
<dbReference type="RefSeq" id="WP_153448280.1">
    <property type="nucleotide sequence ID" value="NZ_CP045700.1"/>
</dbReference>
<gene>
    <name evidence="1" type="ORF">GFB47_11805</name>
</gene>
<reference evidence="1 2" key="1">
    <citation type="submission" date="2019-10" db="EMBL/GenBank/DDBJ databases">
        <title>Vibrio sp. nov., isolated from Coralline algae surface.</title>
        <authorList>
            <person name="Geng Y."/>
            <person name="Zhang X."/>
        </authorList>
    </citation>
    <scope>NUCLEOTIDE SEQUENCE [LARGE SCALE GENOMIC DNA]</scope>
    <source>
        <strain evidence="1 2">SM1977</strain>
    </source>
</reference>
<dbReference type="EMBL" id="CP045700">
    <property type="protein sequence ID" value="QGA66144.1"/>
    <property type="molecule type" value="Genomic_DNA"/>
</dbReference>
<protein>
    <submittedName>
        <fullName evidence="1">Uncharacterized protein</fullName>
    </submittedName>
</protein>